<evidence type="ECO:0000313" key="5">
    <source>
        <dbReference type="EMBL" id="KAF4403995.1"/>
    </source>
</evidence>
<name>A0A7J6IA28_CANSA</name>
<gene>
    <name evidence="5" type="ORF">G4B88_014451</name>
</gene>
<dbReference type="PANTHER" id="PTHR33022:SF21">
    <property type="entry name" value="UBIQUITIN-LIKE PROTEASE FAMILY PROFILE DOMAIN-CONTAINING PROTEIN"/>
    <property type="match status" value="1"/>
</dbReference>
<sequence length="241" mass="28265">MLWNPRCGSDIQDLRKIAHATKKKYTTVSTKSERNRENRVEENTEWDYIYDQKNLHDKEKVYLKGKDKIVPPFRFGVEDVATKMWFHKLAYPGQCLTNSTESHWILGRLNIEERRVYMYNSLSTAMKDSAAIKACQPFAVLLPHFFALFDEFKKENKPVCLDPFEVVKVDGLPQQTSNDCGCFVASFAEYFIDMKPIPPIFDVEKHRDRLAVLFYKYARMKEVEFIDSEDEAPPKVMTAYY</sequence>
<dbReference type="InterPro" id="IPR038765">
    <property type="entry name" value="Papain-like_cys_pep_sf"/>
</dbReference>
<dbReference type="GO" id="GO:0008234">
    <property type="term" value="F:cysteine-type peptidase activity"/>
    <property type="evidence" value="ECO:0007669"/>
    <property type="project" value="InterPro"/>
</dbReference>
<proteinExistence type="inferred from homology"/>
<comment type="caution">
    <text evidence="5">The sequence shown here is derived from an EMBL/GenBank/DDBJ whole genome shotgun (WGS) entry which is preliminary data.</text>
</comment>
<evidence type="ECO:0000256" key="2">
    <source>
        <dbReference type="ARBA" id="ARBA00022670"/>
    </source>
</evidence>
<keyword evidence="3" id="KW-0378">Hydrolase</keyword>
<dbReference type="SUPFAM" id="SSF54001">
    <property type="entry name" value="Cysteine proteinases"/>
    <property type="match status" value="1"/>
</dbReference>
<dbReference type="PROSITE" id="PS50600">
    <property type="entry name" value="ULP_PROTEASE"/>
    <property type="match status" value="1"/>
</dbReference>
<dbReference type="EMBL" id="JAATIQ010000002">
    <property type="protein sequence ID" value="KAF4403995.1"/>
    <property type="molecule type" value="Genomic_DNA"/>
</dbReference>
<dbReference type="PANTHER" id="PTHR33022">
    <property type="entry name" value="DUF1985 DOMAIN-CONTAINING PROTEIN"/>
    <property type="match status" value="1"/>
</dbReference>
<dbReference type="AlphaFoldDB" id="A0A7J6IA28"/>
<protein>
    <recommendedName>
        <fullName evidence="4">Ubiquitin-like protease family profile domain-containing protein</fullName>
    </recommendedName>
</protein>
<dbReference type="Gene3D" id="3.40.395.10">
    <property type="entry name" value="Adenoviral Proteinase, Chain A"/>
    <property type="match status" value="1"/>
</dbReference>
<comment type="similarity">
    <text evidence="1">Belongs to the peptidase C48 family.</text>
</comment>
<dbReference type="Pfam" id="PF02902">
    <property type="entry name" value="Peptidase_C48"/>
    <property type="match status" value="1"/>
</dbReference>
<organism evidence="5 6">
    <name type="scientific">Cannabis sativa</name>
    <name type="common">Hemp</name>
    <name type="synonym">Marijuana</name>
    <dbReference type="NCBI Taxonomy" id="3483"/>
    <lineage>
        <taxon>Eukaryota</taxon>
        <taxon>Viridiplantae</taxon>
        <taxon>Streptophyta</taxon>
        <taxon>Embryophyta</taxon>
        <taxon>Tracheophyta</taxon>
        <taxon>Spermatophyta</taxon>
        <taxon>Magnoliopsida</taxon>
        <taxon>eudicotyledons</taxon>
        <taxon>Gunneridae</taxon>
        <taxon>Pentapetalae</taxon>
        <taxon>rosids</taxon>
        <taxon>fabids</taxon>
        <taxon>Rosales</taxon>
        <taxon>Cannabaceae</taxon>
        <taxon>Cannabis</taxon>
    </lineage>
</organism>
<keyword evidence="2" id="KW-0645">Protease</keyword>
<dbReference type="InterPro" id="IPR003653">
    <property type="entry name" value="Peptidase_C48_C"/>
</dbReference>
<reference evidence="5 6" key="1">
    <citation type="journal article" date="2020" name="bioRxiv">
        <title>Sequence and annotation of 42 cannabis genomes reveals extensive copy number variation in cannabinoid synthesis and pathogen resistance genes.</title>
        <authorList>
            <person name="Mckernan K.J."/>
            <person name="Helbert Y."/>
            <person name="Kane L.T."/>
            <person name="Ebling H."/>
            <person name="Zhang L."/>
            <person name="Liu B."/>
            <person name="Eaton Z."/>
            <person name="Mclaughlin S."/>
            <person name="Kingan S."/>
            <person name="Baybayan P."/>
            <person name="Concepcion G."/>
            <person name="Jordan M."/>
            <person name="Riva A."/>
            <person name="Barbazuk W."/>
            <person name="Harkins T."/>
        </authorList>
    </citation>
    <scope>NUCLEOTIDE SEQUENCE [LARGE SCALE GENOMIC DNA]</scope>
    <source>
        <strain evidence="6">cv. Jamaican Lion 4</strain>
        <tissue evidence="5">Leaf</tissue>
    </source>
</reference>
<evidence type="ECO:0000256" key="1">
    <source>
        <dbReference type="ARBA" id="ARBA00005234"/>
    </source>
</evidence>
<accession>A0A7J6IA28</accession>
<dbReference type="GO" id="GO:0006508">
    <property type="term" value="P:proteolysis"/>
    <property type="evidence" value="ECO:0007669"/>
    <property type="project" value="UniProtKB-KW"/>
</dbReference>
<dbReference type="Proteomes" id="UP000583929">
    <property type="component" value="Unassembled WGS sequence"/>
</dbReference>
<evidence type="ECO:0000259" key="4">
    <source>
        <dbReference type="PROSITE" id="PS50600"/>
    </source>
</evidence>
<keyword evidence="6" id="KW-1185">Reference proteome</keyword>
<evidence type="ECO:0000313" key="6">
    <source>
        <dbReference type="Proteomes" id="UP000583929"/>
    </source>
</evidence>
<feature type="domain" description="Ubiquitin-like protease family profile" evidence="4">
    <location>
        <begin position="1"/>
        <end position="191"/>
    </location>
</feature>
<evidence type="ECO:0000256" key="3">
    <source>
        <dbReference type="ARBA" id="ARBA00022801"/>
    </source>
</evidence>